<evidence type="ECO:0000313" key="3">
    <source>
        <dbReference type="Proteomes" id="UP000799538"/>
    </source>
</evidence>
<dbReference type="EMBL" id="ML992516">
    <property type="protein sequence ID" value="KAF2219559.1"/>
    <property type="molecule type" value="Genomic_DNA"/>
</dbReference>
<reference evidence="3" key="1">
    <citation type="journal article" date="2020" name="Stud. Mycol.">
        <title>101 Dothideomycetes genomes: A test case for predicting lifestyles and emergence of pathogens.</title>
        <authorList>
            <person name="Haridas S."/>
            <person name="Albert R."/>
            <person name="Binder M."/>
            <person name="Bloem J."/>
            <person name="LaButti K."/>
            <person name="Salamov A."/>
            <person name="Andreopoulos B."/>
            <person name="Baker S."/>
            <person name="Barry K."/>
            <person name="Bills G."/>
            <person name="Bluhm B."/>
            <person name="Cannon C."/>
            <person name="Castanera R."/>
            <person name="Culley D."/>
            <person name="Daum C."/>
            <person name="Ezra D."/>
            <person name="Gonzalez J."/>
            <person name="Henrissat B."/>
            <person name="Kuo A."/>
            <person name="Liang C."/>
            <person name="Lipzen A."/>
            <person name="Lutzoni F."/>
            <person name="Magnuson J."/>
            <person name="Mondo S."/>
            <person name="Nolan M."/>
            <person name="Ohm R."/>
            <person name="Pangilinan J."/>
            <person name="Park H.-J."/>
            <person name="Ramirez L."/>
            <person name="Alfaro M."/>
            <person name="Sun H."/>
            <person name="Tritt A."/>
            <person name="Yoshinaga Y."/>
            <person name="Zwiers L.-H."/>
            <person name="Turgeon B."/>
            <person name="Goodwin S."/>
            <person name="Spatafora J."/>
            <person name="Crous P."/>
            <person name="Grigoriev I."/>
        </authorList>
    </citation>
    <scope>NUCLEOTIDE SEQUENCE [LARGE SCALE GENOMIC DNA]</scope>
    <source>
        <strain evidence="3">CECT 20119</strain>
    </source>
</reference>
<keyword evidence="3" id="KW-1185">Reference proteome</keyword>
<proteinExistence type="predicted"/>
<accession>A0A6A6G1T3</accession>
<dbReference type="AlphaFoldDB" id="A0A6A6G1T3"/>
<organism evidence="2 3">
    <name type="scientific">Elsinoe ampelina</name>
    <dbReference type="NCBI Taxonomy" id="302913"/>
    <lineage>
        <taxon>Eukaryota</taxon>
        <taxon>Fungi</taxon>
        <taxon>Dikarya</taxon>
        <taxon>Ascomycota</taxon>
        <taxon>Pezizomycotina</taxon>
        <taxon>Dothideomycetes</taxon>
        <taxon>Dothideomycetidae</taxon>
        <taxon>Myriangiales</taxon>
        <taxon>Elsinoaceae</taxon>
        <taxon>Elsinoe</taxon>
    </lineage>
</organism>
<name>A0A6A6G1T3_9PEZI</name>
<dbReference type="OrthoDB" id="5303703at2759"/>
<evidence type="ECO:0000313" key="2">
    <source>
        <dbReference type="EMBL" id="KAF2219559.1"/>
    </source>
</evidence>
<gene>
    <name evidence="2" type="ORF">BDZ85DRAFT_268645</name>
</gene>
<feature type="compositionally biased region" description="Low complexity" evidence="1">
    <location>
        <begin position="139"/>
        <end position="148"/>
    </location>
</feature>
<feature type="region of interest" description="Disordered" evidence="1">
    <location>
        <begin position="117"/>
        <end position="171"/>
    </location>
</feature>
<evidence type="ECO:0000256" key="1">
    <source>
        <dbReference type="SAM" id="MobiDB-lite"/>
    </source>
</evidence>
<sequence length="367" mass="39885">MPLTEKPPCKNCEFEGQACDGIPIVQKAKATKPKVTKPLIKKLPNIQPLIEKTTTNTPKTIQPKITETAITKAVIPKSPITTQAITEAKTTKPSARKRKSAPIFEEDECDAVEGATTVPAGLPTMPQPSPGKKAETNISSTASKTTTSDDGLFVSQGKDDEVEGGTEPPRKQRKITIIEAPKPIYLSEASRLFQPIHFHSQLCCVLCCSTLYAVLGKKADTFVKEIQESGGYEGTHICGSCTDLRISILKCKQHQMVPCGISEGKNFSTLFPKLLKDESNKADPWCLLCSNLATHKCEVKGDGDESNGCGLILCDYCARAMRRSKGVLGTFIRDTPTTRTNARPMGLRADVELLRDGEHLSTLALQK</sequence>
<dbReference type="Proteomes" id="UP000799538">
    <property type="component" value="Unassembled WGS sequence"/>
</dbReference>
<protein>
    <submittedName>
        <fullName evidence="2">Uncharacterized protein</fullName>
    </submittedName>
</protein>